<proteinExistence type="predicted"/>
<evidence type="ECO:0000313" key="4">
    <source>
        <dbReference type="Proteomes" id="UP000194360"/>
    </source>
</evidence>
<evidence type="ECO:0000259" key="2">
    <source>
        <dbReference type="SMART" id="SM00849"/>
    </source>
</evidence>
<accession>A0A1Y2N4L9</accession>
<dbReference type="InterPro" id="IPR001279">
    <property type="entry name" value="Metallo-B-lactamas"/>
</dbReference>
<evidence type="ECO:0000256" key="1">
    <source>
        <dbReference type="SAM" id="MobiDB-lite"/>
    </source>
</evidence>
<keyword evidence="3" id="KW-0378">Hydrolase</keyword>
<dbReference type="EMBL" id="MIGB01000007">
    <property type="protein sequence ID" value="OSY41868.1"/>
    <property type="molecule type" value="Genomic_DNA"/>
</dbReference>
<name>A0A1Y2N4L9_PSEAH</name>
<dbReference type="Proteomes" id="UP000194360">
    <property type="component" value="Unassembled WGS sequence"/>
</dbReference>
<dbReference type="PANTHER" id="PTHR46233:SF1">
    <property type="entry name" value="CONSERVED PROTEIN"/>
    <property type="match status" value="1"/>
</dbReference>
<protein>
    <submittedName>
        <fullName evidence="3">Putative polyketide biosynthesis zinc-dependent hydrolase PksB</fullName>
        <ecNumber evidence="3">3.-.-.-</ecNumber>
    </submittedName>
</protein>
<feature type="region of interest" description="Disordered" evidence="1">
    <location>
        <begin position="201"/>
        <end position="224"/>
    </location>
</feature>
<dbReference type="SMART" id="SM00849">
    <property type="entry name" value="Lactamase_B"/>
    <property type="match status" value="1"/>
</dbReference>
<organism evidence="3 4">
    <name type="scientific">Pseudonocardia autotrophica</name>
    <name type="common">Amycolata autotrophica</name>
    <name type="synonym">Nocardia autotrophica</name>
    <dbReference type="NCBI Taxonomy" id="2074"/>
    <lineage>
        <taxon>Bacteria</taxon>
        <taxon>Bacillati</taxon>
        <taxon>Actinomycetota</taxon>
        <taxon>Actinomycetes</taxon>
        <taxon>Pseudonocardiales</taxon>
        <taxon>Pseudonocardiaceae</taxon>
        <taxon>Pseudonocardia</taxon>
    </lineage>
</organism>
<dbReference type="Pfam" id="PF00753">
    <property type="entry name" value="Lactamase_B"/>
    <property type="match status" value="1"/>
</dbReference>
<dbReference type="InterPro" id="IPR051453">
    <property type="entry name" value="MBL_Glyoxalase_II"/>
</dbReference>
<keyword evidence="4" id="KW-1185">Reference proteome</keyword>
<evidence type="ECO:0000313" key="3">
    <source>
        <dbReference type="EMBL" id="OSY41868.1"/>
    </source>
</evidence>
<dbReference type="CDD" id="cd06262">
    <property type="entry name" value="metallo-hydrolase-like_MBL-fold"/>
    <property type="match status" value="1"/>
</dbReference>
<dbReference type="AlphaFoldDB" id="A0A1Y2N4L9"/>
<comment type="caution">
    <text evidence="3">The sequence shown here is derived from an EMBL/GenBank/DDBJ whole genome shotgun (WGS) entry which is preliminary data.</text>
</comment>
<dbReference type="PANTHER" id="PTHR46233">
    <property type="entry name" value="HYDROXYACYLGLUTATHIONE HYDROLASE GLOC"/>
    <property type="match status" value="1"/>
</dbReference>
<feature type="domain" description="Metallo-beta-lactamase" evidence="2">
    <location>
        <begin position="36"/>
        <end position="203"/>
    </location>
</feature>
<gene>
    <name evidence="3" type="primary">pksB_1</name>
    <name evidence="3" type="ORF">BG845_01897</name>
</gene>
<reference evidence="3 4" key="1">
    <citation type="submission" date="2016-09" db="EMBL/GenBank/DDBJ databases">
        <title>Pseudonocardia autotrophica DSM535, a candidate organism with high potential of specific P450 cytochromes.</title>
        <authorList>
            <person name="Grumaz C."/>
            <person name="Vainshtein Y."/>
            <person name="Kirstahler P."/>
            <person name="Sohn K."/>
        </authorList>
    </citation>
    <scope>NUCLEOTIDE SEQUENCE [LARGE SCALE GENOMIC DNA]</scope>
    <source>
        <strain evidence="3 4">DSM 535</strain>
    </source>
</reference>
<dbReference type="STRING" id="2074.BG845_01897"/>
<dbReference type="EC" id="3.-.-.-" evidence="3"/>
<dbReference type="RefSeq" id="WP_085912174.1">
    <property type="nucleotide sequence ID" value="NZ_AP018920.1"/>
</dbReference>
<dbReference type="OrthoDB" id="2971563at2"/>
<dbReference type="GO" id="GO:0016787">
    <property type="term" value="F:hydrolase activity"/>
    <property type="evidence" value="ECO:0007669"/>
    <property type="project" value="UniProtKB-KW"/>
</dbReference>
<dbReference type="InterPro" id="IPR036866">
    <property type="entry name" value="RibonucZ/Hydroxyglut_hydro"/>
</dbReference>
<sequence>MDVLENYTGHTDPGGAAIRRDLDRLSISKISVGEMDNNSYLLVCKASGEALLIDAAAEPARIADLIGATDERPDLRHLVTTHRHHDHWQALGAIAGMFEPRLIAHPDDAPELPAPMDELVGHGDRITFGEIELEVIHLRGHTPGSIALLYRGADRPHLFTGDSLFPGGPGKTWSAEDNVQLLGDLEERVFDTLPDDTWFYPGHGDDSTIGEQRPGLPEWKSRGW</sequence>
<dbReference type="Gene3D" id="3.60.15.10">
    <property type="entry name" value="Ribonuclease Z/Hydroxyacylglutathione hydrolase-like"/>
    <property type="match status" value="1"/>
</dbReference>
<dbReference type="SUPFAM" id="SSF56281">
    <property type="entry name" value="Metallo-hydrolase/oxidoreductase"/>
    <property type="match status" value="1"/>
</dbReference>